<dbReference type="OrthoDB" id="14833at2759"/>
<dbReference type="InterPro" id="IPR000648">
    <property type="entry name" value="Oxysterol-bd"/>
</dbReference>
<keyword evidence="3" id="KW-1185">Reference proteome</keyword>
<evidence type="ECO:0000313" key="3">
    <source>
        <dbReference type="Proteomes" id="UP000243579"/>
    </source>
</evidence>
<dbReference type="InterPro" id="IPR037239">
    <property type="entry name" value="OSBP_sf"/>
</dbReference>
<evidence type="ECO:0000256" key="1">
    <source>
        <dbReference type="SAM" id="MobiDB-lite"/>
    </source>
</evidence>
<feature type="compositionally biased region" description="Polar residues" evidence="1">
    <location>
        <begin position="1"/>
        <end position="10"/>
    </location>
</feature>
<sequence>MTSVIQQRTSAPPAPAHVHVGSTSGVAESLDRQYWLRGFKLNKKGGLIFEDKDVLKKQQGVVKDVMVQLGAQLLSGKLAVRLSLPIRVFEARSLLERVAEAWSYAPTYLTKAAATSDPIERMKYIMGFVVSGLHCCVNQNKPFNPILGETYEASLSDGTLIFMEHVQHHPPVSAFYLQGPHESYQLHGRYEFESSMSGNSITNFQNGTTTFECALGKVKYELPQLKMGGVVLGERLVEWSGVARFVDSQANLAGTLDFDANDGFLGRSGLTFSLQKRAKGGVHVKIDGSWLSQLRFDGKVVWDVAAVPVHLPVPVVRALPSDCRYREDLIELKAGDFDKAQACKVHLEEVQRHDKKLREAKSKHRKK</sequence>
<dbReference type="STRING" id="1202772.A0A1V9YKI7"/>
<feature type="region of interest" description="Disordered" evidence="1">
    <location>
        <begin position="1"/>
        <end position="22"/>
    </location>
</feature>
<accession>A0A1V9YKI7</accession>
<dbReference type="EMBL" id="JNBR01001523">
    <property type="protein sequence ID" value="OQR86239.1"/>
    <property type="molecule type" value="Genomic_DNA"/>
</dbReference>
<dbReference type="Gene3D" id="2.40.160.120">
    <property type="match status" value="1"/>
</dbReference>
<gene>
    <name evidence="2" type="ORF">ACHHYP_10826</name>
</gene>
<dbReference type="GO" id="GO:0032934">
    <property type="term" value="F:sterol binding"/>
    <property type="evidence" value="ECO:0007669"/>
    <property type="project" value="TreeGrafter"/>
</dbReference>
<organism evidence="2 3">
    <name type="scientific">Achlya hypogyna</name>
    <name type="common">Oomycete</name>
    <name type="synonym">Protoachlya hypogyna</name>
    <dbReference type="NCBI Taxonomy" id="1202772"/>
    <lineage>
        <taxon>Eukaryota</taxon>
        <taxon>Sar</taxon>
        <taxon>Stramenopiles</taxon>
        <taxon>Oomycota</taxon>
        <taxon>Saprolegniomycetes</taxon>
        <taxon>Saprolegniales</taxon>
        <taxon>Achlyaceae</taxon>
        <taxon>Achlya</taxon>
    </lineage>
</organism>
<dbReference type="AlphaFoldDB" id="A0A1V9YKI7"/>
<dbReference type="GO" id="GO:0005829">
    <property type="term" value="C:cytosol"/>
    <property type="evidence" value="ECO:0007669"/>
    <property type="project" value="TreeGrafter"/>
</dbReference>
<dbReference type="Pfam" id="PF01237">
    <property type="entry name" value="Oxysterol_BP"/>
    <property type="match status" value="2"/>
</dbReference>
<dbReference type="GO" id="GO:0016020">
    <property type="term" value="C:membrane"/>
    <property type="evidence" value="ECO:0007669"/>
    <property type="project" value="TreeGrafter"/>
</dbReference>
<protein>
    <submittedName>
        <fullName evidence="2">PH domain containing protein</fullName>
    </submittedName>
</protein>
<dbReference type="Proteomes" id="UP000243579">
    <property type="component" value="Unassembled WGS sequence"/>
</dbReference>
<dbReference type="SUPFAM" id="SSF144000">
    <property type="entry name" value="Oxysterol-binding protein-like"/>
    <property type="match status" value="1"/>
</dbReference>
<comment type="caution">
    <text evidence="2">The sequence shown here is derived from an EMBL/GenBank/DDBJ whole genome shotgun (WGS) entry which is preliminary data.</text>
</comment>
<dbReference type="PANTHER" id="PTHR10972:SF148">
    <property type="entry name" value="OXYSTEROL-BINDING PROTEIN 9"/>
    <property type="match status" value="1"/>
</dbReference>
<evidence type="ECO:0000313" key="2">
    <source>
        <dbReference type="EMBL" id="OQR86239.1"/>
    </source>
</evidence>
<name>A0A1V9YKI7_ACHHY</name>
<reference evidence="2 3" key="1">
    <citation type="journal article" date="2014" name="Genome Biol. Evol.">
        <title>The secreted proteins of Achlya hypogyna and Thraustotheca clavata identify the ancestral oomycete secretome and reveal gene acquisitions by horizontal gene transfer.</title>
        <authorList>
            <person name="Misner I."/>
            <person name="Blouin N."/>
            <person name="Leonard G."/>
            <person name="Richards T.A."/>
            <person name="Lane C.E."/>
        </authorList>
    </citation>
    <scope>NUCLEOTIDE SEQUENCE [LARGE SCALE GENOMIC DNA]</scope>
    <source>
        <strain evidence="2 3">ATCC 48635</strain>
    </source>
</reference>
<proteinExistence type="predicted"/>
<dbReference type="PANTHER" id="PTHR10972">
    <property type="entry name" value="OXYSTEROL-BINDING PROTEIN-RELATED"/>
    <property type="match status" value="1"/>
</dbReference>